<dbReference type="Proteomes" id="UP000239724">
    <property type="component" value="Unassembled WGS sequence"/>
</dbReference>
<reference evidence="1 2" key="1">
    <citation type="journal article" date="2018" name="Arch. Microbiol.">
        <title>New insights into the metabolic potential of the phototrophic purple bacterium Rhodopila globiformis DSM 161(T) from its draft genome sequence and evidence for a vanadium-dependent nitrogenase.</title>
        <authorList>
            <person name="Imhoff J.F."/>
            <person name="Rahn T."/>
            <person name="Kunzel S."/>
            <person name="Neulinger S.C."/>
        </authorList>
    </citation>
    <scope>NUCLEOTIDE SEQUENCE [LARGE SCALE GENOMIC DNA]</scope>
    <source>
        <strain evidence="1 2">DSM 161</strain>
    </source>
</reference>
<comment type="caution">
    <text evidence="1">The sequence shown here is derived from an EMBL/GenBank/DDBJ whole genome shotgun (WGS) entry which is preliminary data.</text>
</comment>
<dbReference type="InterPro" id="IPR006311">
    <property type="entry name" value="TAT_signal"/>
</dbReference>
<dbReference type="EMBL" id="NHRY01000146">
    <property type="protein sequence ID" value="PPQ33422.1"/>
    <property type="molecule type" value="Genomic_DNA"/>
</dbReference>
<gene>
    <name evidence="1" type="ORF">CCS01_14380</name>
</gene>
<evidence type="ECO:0000313" key="1">
    <source>
        <dbReference type="EMBL" id="PPQ33422.1"/>
    </source>
</evidence>
<protein>
    <submittedName>
        <fullName evidence="1">Uncharacterized protein</fullName>
    </submittedName>
</protein>
<evidence type="ECO:0000313" key="2">
    <source>
        <dbReference type="Proteomes" id="UP000239724"/>
    </source>
</evidence>
<dbReference type="AlphaFoldDB" id="A0A2S6NFL8"/>
<organism evidence="1 2">
    <name type="scientific">Rhodopila globiformis</name>
    <name type="common">Rhodopseudomonas globiformis</name>
    <dbReference type="NCBI Taxonomy" id="1071"/>
    <lineage>
        <taxon>Bacteria</taxon>
        <taxon>Pseudomonadati</taxon>
        <taxon>Pseudomonadota</taxon>
        <taxon>Alphaproteobacteria</taxon>
        <taxon>Acetobacterales</taxon>
        <taxon>Acetobacteraceae</taxon>
        <taxon>Rhodopila</taxon>
    </lineage>
</organism>
<sequence>MTPSALHRRTLLRGGATFGCLAFAGLPAAPGQAATETAPLTGVLAGWLVIQPDGGGRFDLMALDAEQRPARLVASETIKPAASVAAAAREAQMAAVWTVAASWHVAARDCACGWGRIDHLPSGRTIPFTLWTDFA</sequence>
<name>A0A2S6NFL8_RHOGL</name>
<accession>A0A2S6NFL8</accession>
<keyword evidence="2" id="KW-1185">Reference proteome</keyword>
<dbReference type="PROSITE" id="PS51318">
    <property type="entry name" value="TAT"/>
    <property type="match status" value="1"/>
</dbReference>
<dbReference type="RefSeq" id="WP_104519536.1">
    <property type="nucleotide sequence ID" value="NZ_NHRY01000146.1"/>
</dbReference>
<proteinExistence type="predicted"/>